<dbReference type="Pfam" id="PF01292">
    <property type="entry name" value="Ni_hydr_CYTB"/>
    <property type="match status" value="1"/>
</dbReference>
<evidence type="ECO:0000256" key="12">
    <source>
        <dbReference type="ARBA" id="ARBA00037975"/>
    </source>
</evidence>
<dbReference type="GO" id="GO:0005886">
    <property type="term" value="C:plasma membrane"/>
    <property type="evidence" value="ECO:0007669"/>
    <property type="project" value="UniProtKB-SubCell"/>
</dbReference>
<feature type="transmembrane region" description="Helical" evidence="13">
    <location>
        <begin position="97"/>
        <end position="115"/>
    </location>
</feature>
<keyword evidence="10" id="KW-0408">Iron</keyword>
<dbReference type="GO" id="GO:0009055">
    <property type="term" value="F:electron transfer activity"/>
    <property type="evidence" value="ECO:0007669"/>
    <property type="project" value="InterPro"/>
</dbReference>
<evidence type="ECO:0000256" key="6">
    <source>
        <dbReference type="ARBA" id="ARBA00022692"/>
    </source>
</evidence>
<evidence type="ECO:0000313" key="15">
    <source>
        <dbReference type="EMBL" id="SEM67958.1"/>
    </source>
</evidence>
<evidence type="ECO:0000256" key="10">
    <source>
        <dbReference type="ARBA" id="ARBA00023004"/>
    </source>
</evidence>
<evidence type="ECO:0000256" key="5">
    <source>
        <dbReference type="ARBA" id="ARBA00022617"/>
    </source>
</evidence>
<dbReference type="AlphaFoldDB" id="A0A1H8ADP7"/>
<keyword evidence="11 13" id="KW-0472">Membrane</keyword>
<organism evidence="15 16">
    <name type="scientific">Loktanella fryxellensis</name>
    <dbReference type="NCBI Taxonomy" id="245187"/>
    <lineage>
        <taxon>Bacteria</taxon>
        <taxon>Pseudomonadati</taxon>
        <taxon>Pseudomonadota</taxon>
        <taxon>Alphaproteobacteria</taxon>
        <taxon>Rhodobacterales</taxon>
        <taxon>Roseobacteraceae</taxon>
        <taxon>Loktanella</taxon>
    </lineage>
</organism>
<dbReference type="InterPro" id="IPR016174">
    <property type="entry name" value="Di-haem_cyt_TM"/>
</dbReference>
<keyword evidence="7" id="KW-0479">Metal-binding</keyword>
<dbReference type="PANTHER" id="PTHR30529">
    <property type="entry name" value="CYTOCHROME B561"/>
    <property type="match status" value="1"/>
</dbReference>
<dbReference type="SUPFAM" id="SSF81342">
    <property type="entry name" value="Transmembrane di-heme cytochromes"/>
    <property type="match status" value="1"/>
</dbReference>
<evidence type="ECO:0000256" key="1">
    <source>
        <dbReference type="ARBA" id="ARBA00001970"/>
    </source>
</evidence>
<accession>A0A1H8ADP7</accession>
<evidence type="ECO:0000259" key="14">
    <source>
        <dbReference type="Pfam" id="PF01292"/>
    </source>
</evidence>
<evidence type="ECO:0000256" key="2">
    <source>
        <dbReference type="ARBA" id="ARBA00004651"/>
    </source>
</evidence>
<evidence type="ECO:0000256" key="7">
    <source>
        <dbReference type="ARBA" id="ARBA00022723"/>
    </source>
</evidence>
<reference evidence="15 16" key="1">
    <citation type="submission" date="2016-10" db="EMBL/GenBank/DDBJ databases">
        <authorList>
            <person name="de Groot N.N."/>
        </authorList>
    </citation>
    <scope>NUCLEOTIDE SEQUENCE [LARGE SCALE GENOMIC DNA]</scope>
    <source>
        <strain evidence="15 16">DSM 16213</strain>
    </source>
</reference>
<dbReference type="Proteomes" id="UP000199585">
    <property type="component" value="Unassembled WGS sequence"/>
</dbReference>
<feature type="transmembrane region" description="Helical" evidence="13">
    <location>
        <begin position="52"/>
        <end position="70"/>
    </location>
</feature>
<dbReference type="InterPro" id="IPR052168">
    <property type="entry name" value="Cytochrome_b561_oxidase"/>
</dbReference>
<dbReference type="GO" id="GO:0020037">
    <property type="term" value="F:heme binding"/>
    <property type="evidence" value="ECO:0007669"/>
    <property type="project" value="TreeGrafter"/>
</dbReference>
<keyword evidence="4" id="KW-1003">Cell membrane</keyword>
<protein>
    <submittedName>
        <fullName evidence="15">Cytochrome b561</fullName>
    </submittedName>
</protein>
<evidence type="ECO:0000256" key="8">
    <source>
        <dbReference type="ARBA" id="ARBA00022982"/>
    </source>
</evidence>
<evidence type="ECO:0000256" key="3">
    <source>
        <dbReference type="ARBA" id="ARBA00022448"/>
    </source>
</evidence>
<dbReference type="STRING" id="245187.SAMN04488003_10398"/>
<keyword evidence="3" id="KW-0813">Transport</keyword>
<evidence type="ECO:0000256" key="11">
    <source>
        <dbReference type="ARBA" id="ARBA00023136"/>
    </source>
</evidence>
<proteinExistence type="inferred from homology"/>
<name>A0A1H8ADP7_9RHOB</name>
<dbReference type="InterPro" id="IPR011577">
    <property type="entry name" value="Cyt_b561_bac/Ni-Hgenase"/>
</dbReference>
<keyword evidence="6 13" id="KW-0812">Transmembrane</keyword>
<feature type="transmembrane region" description="Helical" evidence="13">
    <location>
        <begin position="12"/>
        <end position="29"/>
    </location>
</feature>
<evidence type="ECO:0000256" key="13">
    <source>
        <dbReference type="SAM" id="Phobius"/>
    </source>
</evidence>
<feature type="domain" description="Cytochrome b561 bacterial/Ni-hydrogenase" evidence="14">
    <location>
        <begin position="6"/>
        <end position="160"/>
    </location>
</feature>
<dbReference type="PANTHER" id="PTHR30529:SF7">
    <property type="entry name" value="CYTOCHROME B561 BACTERIAL_NI-HYDROGENASE DOMAIN-CONTAINING PROTEIN"/>
    <property type="match status" value="1"/>
</dbReference>
<feature type="transmembrane region" description="Helical" evidence="13">
    <location>
        <begin position="127"/>
        <end position="147"/>
    </location>
</feature>
<comment type="cofactor">
    <cofactor evidence="1">
        <name>heme b</name>
        <dbReference type="ChEBI" id="CHEBI:60344"/>
    </cofactor>
</comment>
<comment type="subcellular location">
    <subcellularLocation>
        <location evidence="2">Cell membrane</location>
        <topology evidence="2">Multi-pass membrane protein</topology>
    </subcellularLocation>
</comment>
<sequence length="161" mass="17617">MVASSRYSRLQIGLHWLIAVLILATWWLGDGMGRALRDRAEAGETGITGDTWHVWLGGAVLLLVIVRLILRLRTGVPDPLAGTPAPLQLAGTWGHRALYLLMIVAPTMGALAWYAGLRQLGDPHVLVANTLMILALGYAVMGLYHHYIRKDGTLTRMTRGT</sequence>
<dbReference type="GO" id="GO:0046872">
    <property type="term" value="F:metal ion binding"/>
    <property type="evidence" value="ECO:0007669"/>
    <property type="project" value="UniProtKB-KW"/>
</dbReference>
<keyword evidence="5" id="KW-0349">Heme</keyword>
<keyword evidence="9 13" id="KW-1133">Transmembrane helix</keyword>
<evidence type="ECO:0000256" key="4">
    <source>
        <dbReference type="ARBA" id="ARBA00022475"/>
    </source>
</evidence>
<dbReference type="EMBL" id="FOCI01000003">
    <property type="protein sequence ID" value="SEM67958.1"/>
    <property type="molecule type" value="Genomic_DNA"/>
</dbReference>
<evidence type="ECO:0000313" key="16">
    <source>
        <dbReference type="Proteomes" id="UP000199585"/>
    </source>
</evidence>
<evidence type="ECO:0000256" key="9">
    <source>
        <dbReference type="ARBA" id="ARBA00022989"/>
    </source>
</evidence>
<gene>
    <name evidence="15" type="ORF">SAMN04488003_10398</name>
</gene>
<dbReference type="RefSeq" id="WP_089898949.1">
    <property type="nucleotide sequence ID" value="NZ_FOCI01000003.1"/>
</dbReference>
<comment type="similarity">
    <text evidence="12">Belongs to the cytochrome b561 family.</text>
</comment>
<keyword evidence="16" id="KW-1185">Reference proteome</keyword>
<dbReference type="OrthoDB" id="8156287at2"/>
<dbReference type="GO" id="GO:0022904">
    <property type="term" value="P:respiratory electron transport chain"/>
    <property type="evidence" value="ECO:0007669"/>
    <property type="project" value="InterPro"/>
</dbReference>
<keyword evidence="8" id="KW-0249">Electron transport</keyword>